<feature type="region of interest" description="Disordered" evidence="1">
    <location>
        <begin position="463"/>
        <end position="493"/>
    </location>
</feature>
<evidence type="ECO:0000313" key="4">
    <source>
        <dbReference type="Proteomes" id="UP000291343"/>
    </source>
</evidence>
<dbReference type="STRING" id="195883.A0A482XG91"/>
<accession>A0A482XG91</accession>
<dbReference type="OrthoDB" id="411630at2759"/>
<dbReference type="InParanoid" id="A0A482XG91"/>
<feature type="compositionally biased region" description="Acidic residues" evidence="1">
    <location>
        <begin position="316"/>
        <end position="330"/>
    </location>
</feature>
<keyword evidence="2" id="KW-1133">Transmembrane helix</keyword>
<feature type="region of interest" description="Disordered" evidence="1">
    <location>
        <begin position="180"/>
        <end position="203"/>
    </location>
</feature>
<feature type="compositionally biased region" description="Polar residues" evidence="1">
    <location>
        <begin position="338"/>
        <end position="361"/>
    </location>
</feature>
<feature type="region of interest" description="Disordered" evidence="1">
    <location>
        <begin position="306"/>
        <end position="419"/>
    </location>
</feature>
<evidence type="ECO:0000256" key="2">
    <source>
        <dbReference type="SAM" id="Phobius"/>
    </source>
</evidence>
<comment type="caution">
    <text evidence="3">The sequence shown here is derived from an EMBL/GenBank/DDBJ whole genome shotgun (WGS) entry which is preliminary data.</text>
</comment>
<dbReference type="AlphaFoldDB" id="A0A482XG91"/>
<feature type="transmembrane region" description="Helical" evidence="2">
    <location>
        <begin position="12"/>
        <end position="34"/>
    </location>
</feature>
<feature type="compositionally biased region" description="Polar residues" evidence="1">
    <location>
        <begin position="394"/>
        <end position="403"/>
    </location>
</feature>
<reference evidence="3 4" key="1">
    <citation type="journal article" date="2017" name="Gigascience">
        <title>Genome sequence of the small brown planthopper, Laodelphax striatellus.</title>
        <authorList>
            <person name="Zhu J."/>
            <person name="Jiang F."/>
            <person name="Wang X."/>
            <person name="Yang P."/>
            <person name="Bao Y."/>
            <person name="Zhao W."/>
            <person name="Wang W."/>
            <person name="Lu H."/>
            <person name="Wang Q."/>
            <person name="Cui N."/>
            <person name="Li J."/>
            <person name="Chen X."/>
            <person name="Luo L."/>
            <person name="Yu J."/>
            <person name="Kang L."/>
            <person name="Cui F."/>
        </authorList>
    </citation>
    <scope>NUCLEOTIDE SEQUENCE [LARGE SCALE GENOMIC DNA]</scope>
    <source>
        <strain evidence="3">Lst14</strain>
    </source>
</reference>
<feature type="compositionally biased region" description="Basic and acidic residues" evidence="1">
    <location>
        <begin position="463"/>
        <end position="477"/>
    </location>
</feature>
<evidence type="ECO:0000256" key="1">
    <source>
        <dbReference type="SAM" id="MobiDB-lite"/>
    </source>
</evidence>
<feature type="compositionally biased region" description="Acidic residues" evidence="1">
    <location>
        <begin position="479"/>
        <end position="493"/>
    </location>
</feature>
<organism evidence="3 4">
    <name type="scientific">Laodelphax striatellus</name>
    <name type="common">Small brown planthopper</name>
    <name type="synonym">Delphax striatella</name>
    <dbReference type="NCBI Taxonomy" id="195883"/>
    <lineage>
        <taxon>Eukaryota</taxon>
        <taxon>Metazoa</taxon>
        <taxon>Ecdysozoa</taxon>
        <taxon>Arthropoda</taxon>
        <taxon>Hexapoda</taxon>
        <taxon>Insecta</taxon>
        <taxon>Pterygota</taxon>
        <taxon>Neoptera</taxon>
        <taxon>Paraneoptera</taxon>
        <taxon>Hemiptera</taxon>
        <taxon>Auchenorrhyncha</taxon>
        <taxon>Fulgoroidea</taxon>
        <taxon>Delphacidae</taxon>
        <taxon>Criomorphinae</taxon>
        <taxon>Laodelphax</taxon>
    </lineage>
</organism>
<name>A0A482XG91_LAOST</name>
<feature type="compositionally biased region" description="Polar residues" evidence="1">
    <location>
        <begin position="180"/>
        <end position="195"/>
    </location>
</feature>
<keyword evidence="2" id="KW-0472">Membrane</keyword>
<gene>
    <name evidence="3" type="ORF">LSTR_LSTR002262</name>
</gene>
<protein>
    <recommendedName>
        <fullName evidence="5">G-protein coupled receptors family 3 profile domain-containing protein</fullName>
    </recommendedName>
</protein>
<sequence>MLANIISERATLAFLTITALILISTTSSLCLLFVPKIYYTVFSRSDMLTADPVMQSMGLKIEFNTRRFMIDDRREVYYRVEVQNRVYRREVMSLETEISRLERQLQASPSSSMSSCKIEITGVDDGGIHIASIPYSRGKSPSVGGGLPLLLLSVLPPVIPRASWPSSEHCAQPLRRGVTFSSQPKLADENSISTKPHTDEEDDYYRERGSISFNEPTTKQNVFSKLRSMLASKSNRKQSTGIAAALKMHMGYFSGLVPANKSGSDSLESSCNNSKLGISRCNESLSGNESDSRSFRKFSLAALCRSPQDGRSDSDGSNEVDGEDSEEDEFSKERGKSQTRSVPSLSQRVSFSIQHQHSQPVLNFRERARGSPRFPHRIVPTSSLSALSDRRKSTPANDSSAEFTQRRRSHFITPSKHDTNIVQVSPAAEKCRSLEDASTNLMTVPAEKNRAKSDPAWPIVEIENRNENNADSRKTEEIVSCEDVEDDEDDEPQ</sequence>
<keyword evidence="2" id="KW-0812">Transmembrane</keyword>
<dbReference type="EMBL" id="QKKF02010496">
    <property type="protein sequence ID" value="RZF44489.1"/>
    <property type="molecule type" value="Genomic_DNA"/>
</dbReference>
<evidence type="ECO:0008006" key="5">
    <source>
        <dbReference type="Google" id="ProtNLM"/>
    </source>
</evidence>
<evidence type="ECO:0000313" key="3">
    <source>
        <dbReference type="EMBL" id="RZF44489.1"/>
    </source>
</evidence>
<proteinExistence type="predicted"/>
<dbReference type="Proteomes" id="UP000291343">
    <property type="component" value="Unassembled WGS sequence"/>
</dbReference>
<keyword evidence="4" id="KW-1185">Reference proteome</keyword>